<protein>
    <submittedName>
        <fullName evidence="1">Uncharacterized protein</fullName>
    </submittedName>
</protein>
<dbReference type="AlphaFoldDB" id="A0A1I6P3C7"/>
<proteinExistence type="predicted"/>
<organism evidence="1 2">
    <name type="scientific">Alloyangia pacifica</name>
    <dbReference type="NCBI Taxonomy" id="311180"/>
    <lineage>
        <taxon>Bacteria</taxon>
        <taxon>Pseudomonadati</taxon>
        <taxon>Pseudomonadota</taxon>
        <taxon>Alphaproteobacteria</taxon>
        <taxon>Rhodobacterales</taxon>
        <taxon>Roseobacteraceae</taxon>
        <taxon>Alloyangia</taxon>
    </lineage>
</organism>
<dbReference type="RefSeq" id="WP_092426273.1">
    <property type="nucleotide sequence ID" value="NZ_FNCL01000008.1"/>
</dbReference>
<evidence type="ECO:0000313" key="1">
    <source>
        <dbReference type="EMBL" id="SFS34714.1"/>
    </source>
</evidence>
<name>A0A1I6P3C7_9RHOB</name>
<accession>A0A1I6P3C7</accession>
<gene>
    <name evidence="1" type="ORF">SAMN04488050_101290</name>
</gene>
<evidence type="ECO:0000313" key="2">
    <source>
        <dbReference type="Proteomes" id="UP000199392"/>
    </source>
</evidence>
<dbReference type="Proteomes" id="UP000199392">
    <property type="component" value="Unassembled WGS sequence"/>
</dbReference>
<dbReference type="EMBL" id="FOZW01000001">
    <property type="protein sequence ID" value="SFS34714.1"/>
    <property type="molecule type" value="Genomic_DNA"/>
</dbReference>
<sequence>MFDTTIQPSQLHEFFQANAEPLQNAALLLGGRPWLRRTQRILDDLRQGGAVARRTQAEVEKLYGLLTLRFVHDLESPEAAYFAGLNPEDPATTEICLLSEGLAEAAADLGFKLDWIEDPRQVSPVWQQLQRHLLMVASVQAPDPVQASLHAALLAARKAQQAVYAATSGGELSQEVRRGAYRLERLLGSDALFESSSENEIRNWCDRFELLAMVEKQSIYVHDEYCMSGGYEQEIYSDLGHRLRVAFLALSDVGQAMNHVLCHLDAERLAEKLRGQP</sequence>
<reference evidence="2" key="1">
    <citation type="submission" date="2016-10" db="EMBL/GenBank/DDBJ databases">
        <authorList>
            <person name="Varghese N."/>
            <person name="Submissions S."/>
        </authorList>
    </citation>
    <scope>NUCLEOTIDE SEQUENCE [LARGE SCALE GENOMIC DNA]</scope>
    <source>
        <strain evidence="2">DSM 26894</strain>
    </source>
</reference>
<keyword evidence="2" id="KW-1185">Reference proteome</keyword>
<dbReference type="OrthoDB" id="7728363at2"/>